<feature type="region of interest" description="Disordered" evidence="1">
    <location>
        <begin position="1"/>
        <end position="32"/>
    </location>
</feature>
<feature type="compositionally biased region" description="Low complexity" evidence="1">
    <location>
        <begin position="20"/>
        <end position="32"/>
    </location>
</feature>
<dbReference type="Proteomes" id="UP000005408">
    <property type="component" value="Unassembled WGS sequence"/>
</dbReference>
<sequence length="833" mass="94076">MKRLESSGHEKEPQIVTCAQSDSQSSAVCSQSSNWSQEEEALPLQEIQLADVNAAINIISQGQISPLRSRLGTDLVDVKERTLRYYKRKAEETCTALLDAIAPHQGQRLKRIVLPSSESSDDDLFNVVGEMYHNIKDANLKCQLLSLIVHRCSKAELLTKFPEITKHQIDKARRHAFVYGPGSDVQLKASSQHRERINYAKLQHAVEFFSDPSFNEISSYTTRNLKLDSGNTLVIPDIVRTMIHSNLIKLYNAYCTSINFEPLSESTLYEVLNACSASKRKCLKGLDNIAVDGSSAFDSLSSLVDKLDEPQQWKKEMKEKLFNARLYLKTDYKLHIKREDECAFHCLQYALSDPKSSLLGVTCDHEHNQNCSRCYIFGEAVTEIREVIIKTPSEEQEDQNGSLVHKTFTHIMDYVKQDFFAVLSLLEHTLVTIKQHMPNITEAYLRSDNAGCYHCGQIWLSIPSLSERTGITVKRYDYSEAQSGKSYCDAKIAHMRSKMRIFSSEGHNICTATQMKEAIDSGAGVKGTCIAVVDVDVTKQEVTKHSWKGVSFISNIEFTSTGIKTWRAYRIGEGCFKDTESLQKLGQTQSATCLKIISDFNYPENHGKIHLKTPNTDDESGSHDRSDSISNDEEECENEPTEMNSKLFFCPEYGCVKSYQTFGKLNEHLLIGNHVFKKLSESSSDKTKKLWAETCNSVLTTTRPRVEHEPEASDSVDLPVRGWALKKEKRYSRFSQKVKDFLTDLFKKGEESGRKENPTAVALEMRNLVEDGRKKFSPCEWLQPSQISSFFSRLAVNSSQANVICAEKLGLDDSDLLSVLSELQNAEVFQNIT</sequence>
<dbReference type="EnsemblMetazoa" id="G29727.1">
    <property type="protein sequence ID" value="G29727.1:cds"/>
    <property type="gene ID" value="G29727"/>
</dbReference>
<organism evidence="3 4">
    <name type="scientific">Magallana gigas</name>
    <name type="common">Pacific oyster</name>
    <name type="synonym">Crassostrea gigas</name>
    <dbReference type="NCBI Taxonomy" id="29159"/>
    <lineage>
        <taxon>Eukaryota</taxon>
        <taxon>Metazoa</taxon>
        <taxon>Spiralia</taxon>
        <taxon>Lophotrochozoa</taxon>
        <taxon>Mollusca</taxon>
        <taxon>Bivalvia</taxon>
        <taxon>Autobranchia</taxon>
        <taxon>Pteriomorphia</taxon>
        <taxon>Ostreida</taxon>
        <taxon>Ostreoidea</taxon>
        <taxon>Ostreidae</taxon>
        <taxon>Magallana</taxon>
    </lineage>
</organism>
<keyword evidence="4" id="KW-1185">Reference proteome</keyword>
<evidence type="ECO:0000313" key="3">
    <source>
        <dbReference type="EnsemblMetazoa" id="G29727.1:cds"/>
    </source>
</evidence>
<proteinExistence type="predicted"/>
<dbReference type="PROSITE" id="PS00028">
    <property type="entry name" value="ZINC_FINGER_C2H2_1"/>
    <property type="match status" value="1"/>
</dbReference>
<reference evidence="3" key="1">
    <citation type="submission" date="2022-08" db="UniProtKB">
        <authorList>
            <consortium name="EnsemblMetazoa"/>
        </authorList>
    </citation>
    <scope>IDENTIFICATION</scope>
    <source>
        <strain evidence="3">05x7-T-G4-1.051#20</strain>
    </source>
</reference>
<dbReference type="InterPro" id="IPR013087">
    <property type="entry name" value="Znf_C2H2_type"/>
</dbReference>
<feature type="compositionally biased region" description="Basic and acidic residues" evidence="1">
    <location>
        <begin position="1"/>
        <end position="13"/>
    </location>
</feature>
<evidence type="ECO:0000256" key="1">
    <source>
        <dbReference type="SAM" id="MobiDB-lite"/>
    </source>
</evidence>
<dbReference type="PANTHER" id="PTHR33845:SF1">
    <property type="entry name" value="C2H2-TYPE DOMAIN-CONTAINING PROTEIN"/>
    <property type="match status" value="1"/>
</dbReference>
<feature type="domain" description="C2H2-type" evidence="2">
    <location>
        <begin position="650"/>
        <end position="674"/>
    </location>
</feature>
<evidence type="ECO:0000259" key="2">
    <source>
        <dbReference type="PROSITE" id="PS00028"/>
    </source>
</evidence>
<protein>
    <recommendedName>
        <fullName evidence="2">C2H2-type domain-containing protein</fullName>
    </recommendedName>
</protein>
<feature type="region of interest" description="Disordered" evidence="1">
    <location>
        <begin position="607"/>
        <end position="637"/>
    </location>
</feature>
<evidence type="ECO:0000313" key="4">
    <source>
        <dbReference type="Proteomes" id="UP000005408"/>
    </source>
</evidence>
<dbReference type="AlphaFoldDB" id="A0A8W8LUZ6"/>
<dbReference type="PANTHER" id="PTHR33845">
    <property type="entry name" value="C2H2-TYPE DOMAIN-CONTAINING PROTEIN"/>
    <property type="match status" value="1"/>
</dbReference>
<accession>A0A8W8LUZ6</accession>
<name>A0A8W8LUZ6_MAGGI</name>